<proteinExistence type="predicted"/>
<evidence type="ECO:0000313" key="2">
    <source>
        <dbReference type="Proteomes" id="UP000053424"/>
    </source>
</evidence>
<dbReference type="HOGENOM" id="CLU_2838097_0_0_1"/>
<accession>A0A0C3CS83</accession>
<feature type="non-terminal residue" evidence="1">
    <location>
        <position position="1"/>
    </location>
</feature>
<protein>
    <submittedName>
        <fullName evidence="1">Uncharacterized protein</fullName>
    </submittedName>
</protein>
<dbReference type="Proteomes" id="UP000053424">
    <property type="component" value="Unassembled WGS sequence"/>
</dbReference>
<gene>
    <name evidence="1" type="ORF">M413DRAFT_440321</name>
</gene>
<name>A0A0C3CS83_HEBCY</name>
<reference evidence="2" key="2">
    <citation type="submission" date="2015-01" db="EMBL/GenBank/DDBJ databases">
        <title>Evolutionary Origins and Diversification of the Mycorrhizal Mutualists.</title>
        <authorList>
            <consortium name="DOE Joint Genome Institute"/>
            <consortium name="Mycorrhizal Genomics Consortium"/>
            <person name="Kohler A."/>
            <person name="Kuo A."/>
            <person name="Nagy L.G."/>
            <person name="Floudas D."/>
            <person name="Copeland A."/>
            <person name="Barry K.W."/>
            <person name="Cichocki N."/>
            <person name="Veneault-Fourrey C."/>
            <person name="LaButti K."/>
            <person name="Lindquist E.A."/>
            <person name="Lipzen A."/>
            <person name="Lundell T."/>
            <person name="Morin E."/>
            <person name="Murat C."/>
            <person name="Riley R."/>
            <person name="Ohm R."/>
            <person name="Sun H."/>
            <person name="Tunlid A."/>
            <person name="Henrissat B."/>
            <person name="Grigoriev I.V."/>
            <person name="Hibbett D.S."/>
            <person name="Martin F."/>
        </authorList>
    </citation>
    <scope>NUCLEOTIDE SEQUENCE [LARGE SCALE GENOMIC DNA]</scope>
    <source>
        <strain evidence="2">h7</strain>
    </source>
</reference>
<sequence>VVEALGGRTMDVLRAYIDDRHAAGNRMVGLLGFDRVEGMTEDAVRWFRDAGVDVVHNLCTIQARLA</sequence>
<keyword evidence="2" id="KW-1185">Reference proteome</keyword>
<evidence type="ECO:0000313" key="1">
    <source>
        <dbReference type="EMBL" id="KIM46741.1"/>
    </source>
</evidence>
<organism evidence="1 2">
    <name type="scientific">Hebeloma cylindrosporum</name>
    <dbReference type="NCBI Taxonomy" id="76867"/>
    <lineage>
        <taxon>Eukaryota</taxon>
        <taxon>Fungi</taxon>
        <taxon>Dikarya</taxon>
        <taxon>Basidiomycota</taxon>
        <taxon>Agaricomycotina</taxon>
        <taxon>Agaricomycetes</taxon>
        <taxon>Agaricomycetidae</taxon>
        <taxon>Agaricales</taxon>
        <taxon>Agaricineae</taxon>
        <taxon>Hymenogastraceae</taxon>
        <taxon>Hebeloma</taxon>
    </lineage>
</organism>
<dbReference type="AlphaFoldDB" id="A0A0C3CS83"/>
<reference evidence="1 2" key="1">
    <citation type="submission" date="2014-04" db="EMBL/GenBank/DDBJ databases">
        <authorList>
            <consortium name="DOE Joint Genome Institute"/>
            <person name="Kuo A."/>
            <person name="Gay G."/>
            <person name="Dore J."/>
            <person name="Kohler A."/>
            <person name="Nagy L.G."/>
            <person name="Floudas D."/>
            <person name="Copeland A."/>
            <person name="Barry K.W."/>
            <person name="Cichocki N."/>
            <person name="Veneault-Fourrey C."/>
            <person name="LaButti K."/>
            <person name="Lindquist E.A."/>
            <person name="Lipzen A."/>
            <person name="Lundell T."/>
            <person name="Morin E."/>
            <person name="Murat C."/>
            <person name="Sun H."/>
            <person name="Tunlid A."/>
            <person name="Henrissat B."/>
            <person name="Grigoriev I.V."/>
            <person name="Hibbett D.S."/>
            <person name="Martin F."/>
            <person name="Nordberg H.P."/>
            <person name="Cantor M.N."/>
            <person name="Hua S.X."/>
        </authorList>
    </citation>
    <scope>NUCLEOTIDE SEQUENCE [LARGE SCALE GENOMIC DNA]</scope>
    <source>
        <strain evidence="2">h7</strain>
    </source>
</reference>
<dbReference type="EMBL" id="KN831770">
    <property type="protein sequence ID" value="KIM46741.1"/>
    <property type="molecule type" value="Genomic_DNA"/>
</dbReference>